<dbReference type="RefSeq" id="WP_184017381.1">
    <property type="nucleotide sequence ID" value="NZ_JACHFD010000006.1"/>
</dbReference>
<evidence type="ECO:0000256" key="7">
    <source>
        <dbReference type="ARBA" id="ARBA00048743"/>
    </source>
</evidence>
<evidence type="ECO:0000256" key="4">
    <source>
        <dbReference type="ARBA" id="ARBA00022741"/>
    </source>
</evidence>
<dbReference type="AlphaFoldDB" id="A0A840V2N9"/>
<evidence type="ECO:0000256" key="3">
    <source>
        <dbReference type="ARBA" id="ARBA00022727"/>
    </source>
</evidence>
<keyword evidence="4 8" id="KW-0547">Nucleotide-binding</keyword>
<dbReference type="PANTHER" id="PTHR10344:SF4">
    <property type="entry name" value="UMP-CMP KINASE 2, MITOCHONDRIAL"/>
    <property type="match status" value="1"/>
</dbReference>
<evidence type="ECO:0000313" key="10">
    <source>
        <dbReference type="EMBL" id="MBB5351316.1"/>
    </source>
</evidence>
<dbReference type="Proteomes" id="UP000557717">
    <property type="component" value="Unassembled WGS sequence"/>
</dbReference>
<evidence type="ECO:0000256" key="6">
    <source>
        <dbReference type="ARBA" id="ARBA00022840"/>
    </source>
</evidence>
<dbReference type="PROSITE" id="PS01331">
    <property type="entry name" value="THYMIDYLATE_KINASE"/>
    <property type="match status" value="1"/>
</dbReference>
<organism evidence="10 11">
    <name type="scientific">Haloferula luteola</name>
    <dbReference type="NCBI Taxonomy" id="595692"/>
    <lineage>
        <taxon>Bacteria</taxon>
        <taxon>Pseudomonadati</taxon>
        <taxon>Verrucomicrobiota</taxon>
        <taxon>Verrucomicrobiia</taxon>
        <taxon>Verrucomicrobiales</taxon>
        <taxon>Verrucomicrobiaceae</taxon>
        <taxon>Haloferula</taxon>
    </lineage>
</organism>
<comment type="catalytic activity">
    <reaction evidence="7 8">
        <text>dTMP + ATP = dTDP + ADP</text>
        <dbReference type="Rhea" id="RHEA:13517"/>
        <dbReference type="ChEBI" id="CHEBI:30616"/>
        <dbReference type="ChEBI" id="CHEBI:58369"/>
        <dbReference type="ChEBI" id="CHEBI:63528"/>
        <dbReference type="ChEBI" id="CHEBI:456216"/>
        <dbReference type="EC" id="2.7.4.9"/>
    </reaction>
</comment>
<evidence type="ECO:0000256" key="5">
    <source>
        <dbReference type="ARBA" id="ARBA00022777"/>
    </source>
</evidence>
<comment type="similarity">
    <text evidence="1 8">Belongs to the thymidylate kinase family.</text>
</comment>
<evidence type="ECO:0000259" key="9">
    <source>
        <dbReference type="Pfam" id="PF02223"/>
    </source>
</evidence>
<keyword evidence="6 8" id="KW-0067">ATP-binding</keyword>
<dbReference type="PANTHER" id="PTHR10344">
    <property type="entry name" value="THYMIDYLATE KINASE"/>
    <property type="match status" value="1"/>
</dbReference>
<dbReference type="GO" id="GO:0005524">
    <property type="term" value="F:ATP binding"/>
    <property type="evidence" value="ECO:0007669"/>
    <property type="project" value="UniProtKB-UniRule"/>
</dbReference>
<evidence type="ECO:0000313" key="11">
    <source>
        <dbReference type="Proteomes" id="UP000557717"/>
    </source>
</evidence>
<keyword evidence="11" id="KW-1185">Reference proteome</keyword>
<dbReference type="GO" id="GO:0006235">
    <property type="term" value="P:dTTP biosynthetic process"/>
    <property type="evidence" value="ECO:0007669"/>
    <property type="project" value="UniProtKB-UniRule"/>
</dbReference>
<evidence type="ECO:0000256" key="2">
    <source>
        <dbReference type="ARBA" id="ARBA00022679"/>
    </source>
</evidence>
<dbReference type="CDD" id="cd01672">
    <property type="entry name" value="TMPK"/>
    <property type="match status" value="1"/>
</dbReference>
<dbReference type="EMBL" id="JACHFD010000006">
    <property type="protein sequence ID" value="MBB5351316.1"/>
    <property type="molecule type" value="Genomic_DNA"/>
</dbReference>
<dbReference type="Pfam" id="PF02223">
    <property type="entry name" value="Thymidylate_kin"/>
    <property type="match status" value="1"/>
</dbReference>
<keyword evidence="3 8" id="KW-0545">Nucleotide biosynthesis</keyword>
<dbReference type="InterPro" id="IPR039430">
    <property type="entry name" value="Thymidylate_kin-like_dom"/>
</dbReference>
<dbReference type="SUPFAM" id="SSF52540">
    <property type="entry name" value="P-loop containing nucleoside triphosphate hydrolases"/>
    <property type="match status" value="1"/>
</dbReference>
<dbReference type="InterPro" id="IPR018095">
    <property type="entry name" value="Thymidylate_kin_CS"/>
</dbReference>
<reference evidence="10 11" key="1">
    <citation type="submission" date="2020-08" db="EMBL/GenBank/DDBJ databases">
        <title>Genomic Encyclopedia of Type Strains, Phase IV (KMG-IV): sequencing the most valuable type-strain genomes for metagenomic binning, comparative biology and taxonomic classification.</title>
        <authorList>
            <person name="Goeker M."/>
        </authorList>
    </citation>
    <scope>NUCLEOTIDE SEQUENCE [LARGE SCALE GENOMIC DNA]</scope>
    <source>
        <strain evidence="10 11">YC6886</strain>
    </source>
</reference>
<dbReference type="HAMAP" id="MF_00165">
    <property type="entry name" value="Thymidylate_kinase"/>
    <property type="match status" value="1"/>
</dbReference>
<dbReference type="NCBIfam" id="TIGR00041">
    <property type="entry name" value="DTMP_kinase"/>
    <property type="match status" value="1"/>
</dbReference>
<evidence type="ECO:0000256" key="1">
    <source>
        <dbReference type="ARBA" id="ARBA00009776"/>
    </source>
</evidence>
<sequence length="197" mass="21961">MLIAFEGIDGAGKTSQARLLADWLESEGSLVVISHEPTNGPWGTKLRESASSGRSAPEEELDLFLKDRKQHVEELIQPSLNKGVTVILDRYYFSNMAYQGARGLNPSRIREVNEAFAPVPDFLFILDLEVDLALQRIGSRGDIANEFEKRDALQDCRDIFNTLENEAFAHIIDASKSLDEVHSMIREILSGGTRPTT</sequence>
<dbReference type="InterPro" id="IPR027417">
    <property type="entry name" value="P-loop_NTPase"/>
</dbReference>
<accession>A0A840V2N9</accession>
<feature type="domain" description="Thymidylate kinase-like" evidence="9">
    <location>
        <begin position="5"/>
        <end position="185"/>
    </location>
</feature>
<dbReference type="GO" id="GO:0006227">
    <property type="term" value="P:dUDP biosynthetic process"/>
    <property type="evidence" value="ECO:0007669"/>
    <property type="project" value="TreeGrafter"/>
</dbReference>
<dbReference type="InterPro" id="IPR018094">
    <property type="entry name" value="Thymidylate_kinase"/>
</dbReference>
<evidence type="ECO:0000256" key="8">
    <source>
        <dbReference type="HAMAP-Rule" id="MF_00165"/>
    </source>
</evidence>
<keyword evidence="2 8" id="KW-0808">Transferase</keyword>
<dbReference type="Gene3D" id="3.40.50.300">
    <property type="entry name" value="P-loop containing nucleotide triphosphate hydrolases"/>
    <property type="match status" value="1"/>
</dbReference>
<comment type="function">
    <text evidence="8">Phosphorylation of dTMP to form dTDP in both de novo and salvage pathways of dTTP synthesis.</text>
</comment>
<comment type="caution">
    <text evidence="10">The sequence shown here is derived from an EMBL/GenBank/DDBJ whole genome shotgun (WGS) entry which is preliminary data.</text>
</comment>
<dbReference type="EC" id="2.7.4.9" evidence="8"/>
<name>A0A840V2N9_9BACT</name>
<gene>
    <name evidence="8" type="primary">tmk</name>
    <name evidence="10" type="ORF">HNR46_001552</name>
</gene>
<keyword evidence="5 8" id="KW-0418">Kinase</keyword>
<dbReference type="GO" id="GO:0006233">
    <property type="term" value="P:dTDP biosynthetic process"/>
    <property type="evidence" value="ECO:0007669"/>
    <property type="project" value="InterPro"/>
</dbReference>
<proteinExistence type="inferred from homology"/>
<dbReference type="GO" id="GO:0005829">
    <property type="term" value="C:cytosol"/>
    <property type="evidence" value="ECO:0007669"/>
    <property type="project" value="TreeGrafter"/>
</dbReference>
<protein>
    <recommendedName>
        <fullName evidence="8">Thymidylate kinase</fullName>
        <ecNumber evidence="8">2.7.4.9</ecNumber>
    </recommendedName>
    <alternativeName>
        <fullName evidence="8">dTMP kinase</fullName>
    </alternativeName>
</protein>
<dbReference type="GO" id="GO:0004798">
    <property type="term" value="F:dTMP kinase activity"/>
    <property type="evidence" value="ECO:0007669"/>
    <property type="project" value="UniProtKB-UniRule"/>
</dbReference>
<feature type="binding site" evidence="8">
    <location>
        <begin position="7"/>
        <end position="14"/>
    </location>
    <ligand>
        <name>ATP</name>
        <dbReference type="ChEBI" id="CHEBI:30616"/>
    </ligand>
</feature>